<organism evidence="2 3">
    <name type="scientific">Sarcoptes scabiei</name>
    <name type="common">Itch mite</name>
    <name type="synonym">Acarus scabiei</name>
    <dbReference type="NCBI Taxonomy" id="52283"/>
    <lineage>
        <taxon>Eukaryota</taxon>
        <taxon>Metazoa</taxon>
        <taxon>Ecdysozoa</taxon>
        <taxon>Arthropoda</taxon>
        <taxon>Chelicerata</taxon>
        <taxon>Arachnida</taxon>
        <taxon>Acari</taxon>
        <taxon>Acariformes</taxon>
        <taxon>Sarcoptiformes</taxon>
        <taxon>Astigmata</taxon>
        <taxon>Psoroptidia</taxon>
        <taxon>Sarcoptoidea</taxon>
        <taxon>Sarcoptidae</taxon>
        <taxon>Sarcoptinae</taxon>
        <taxon>Sarcoptes</taxon>
    </lineage>
</organism>
<sequence>MATKTSTRSNPTPVGPGRRLTTNSTMTTGGGGSRRKRISSASFVDVLMQRYGDGVDQFDDCPFEIFVLGGLSPHKSDQDQHKILRLSKQRNIFKLKGVLD</sequence>
<dbReference type="OrthoDB" id="5855206at2759"/>
<feature type="compositionally biased region" description="Low complexity" evidence="1">
    <location>
        <begin position="17"/>
        <end position="27"/>
    </location>
</feature>
<dbReference type="AlphaFoldDB" id="A0A132ADK5"/>
<name>A0A132ADK5_SARSC</name>
<evidence type="ECO:0000313" key="3">
    <source>
        <dbReference type="Proteomes" id="UP000616769"/>
    </source>
</evidence>
<evidence type="ECO:0000256" key="1">
    <source>
        <dbReference type="SAM" id="MobiDB-lite"/>
    </source>
</evidence>
<dbReference type="Proteomes" id="UP000616769">
    <property type="component" value="Unassembled WGS sequence"/>
</dbReference>
<reference evidence="2 3" key="1">
    <citation type="journal article" date="2015" name="Parasit. Vectors">
        <title>Draft genome of the scabies mite.</title>
        <authorList>
            <person name="Rider S.D.Jr."/>
            <person name="Morgan M.S."/>
            <person name="Arlian L.G."/>
        </authorList>
    </citation>
    <scope>NUCLEOTIDE SEQUENCE [LARGE SCALE GENOMIC DNA]</scope>
    <source>
        <strain evidence="2">Arlian Lab</strain>
    </source>
</reference>
<proteinExistence type="predicted"/>
<protein>
    <submittedName>
        <fullName evidence="2">Uncharacterized protein</fullName>
    </submittedName>
</protein>
<feature type="compositionally biased region" description="Polar residues" evidence="1">
    <location>
        <begin position="1"/>
        <end position="12"/>
    </location>
</feature>
<dbReference type="EMBL" id="JXLN01013081">
    <property type="protein sequence ID" value="KPM09064.1"/>
    <property type="molecule type" value="Genomic_DNA"/>
</dbReference>
<dbReference type="VEuPathDB" id="VectorBase:SSCA002441"/>
<accession>A0A132ADK5</accession>
<gene>
    <name evidence="2" type="ORF">QR98_0075940</name>
</gene>
<feature type="region of interest" description="Disordered" evidence="1">
    <location>
        <begin position="1"/>
        <end position="36"/>
    </location>
</feature>
<evidence type="ECO:0000313" key="2">
    <source>
        <dbReference type="EMBL" id="KPM09064.1"/>
    </source>
</evidence>
<comment type="caution">
    <text evidence="2">The sequence shown here is derived from an EMBL/GenBank/DDBJ whole genome shotgun (WGS) entry which is preliminary data.</text>
</comment>